<gene>
    <name evidence="1" type="ORF">JI746_21395</name>
</gene>
<sequence length="689" mass="74232">MPTVIASHDIDFYSLSTLTWAAALPGRTQEDVRAVVASISDGDRDGRIDILDNGTVRGQALETVEMVDCNEAERQFLASWRAESGVRIHMAVAVDGELASLSRVDVNQRPDGDRAALIEDAFAELEATVIATEKLYPVMEDAKEFLGADAFNVRVTGPGECTVEPLGEQEKVVFSVNGQAGPGVISADKILSDSYPDDDNIVAFKPAEFTVEAVLQRVAEALPYTPAKDVLEQFRTGRDALRDCLADLGLDGGDLDPPPVKDSEHPVFVARVAKLDAVMQQVQRALESCEDTRMLAVSRRGDGLWAVESPADNQVLDIDLQRTGDTSIVGMELFENDNPADDCLTIVPIDDLTVEAVLEDVVDRLGYGTVEEVLASGRAARAATERLDTVMGEVQAALKADAGTQLLHAWRNGEGCWLVENEENAEQLQFLMGHEDENLIAVELFRDDPSEPVADSFVPLDARTITAREVVEQVVSQLQCGGVESILESGRTEAERLALVKEAEAMGFTGDVSFEDASCTFLQKDLSAAYPGLSAVIATPLTDDPDYPVMHAIEFRLRDEELSGAKGFYGSHETGAAAVSGALHEVQYMEQYLPQAVALATARDNPAPAVEQVPGPGYVVVLSRTEAGIKASAQLREGDTILQRMDIVAPDKEQAVKLAKEAIRAAIASGKALDAPQKAAKASKKERSR</sequence>
<comment type="caution">
    <text evidence="1">The sequence shown here is derived from an EMBL/GenBank/DDBJ whole genome shotgun (WGS) entry which is preliminary data.</text>
</comment>
<name>A0ABS1JTQ5_9BURK</name>
<protein>
    <submittedName>
        <fullName evidence="1">Uncharacterized protein</fullName>
    </submittedName>
</protein>
<organism evidence="1 2">
    <name type="scientific">Ramlibacter alkalitolerans</name>
    <dbReference type="NCBI Taxonomy" id="2039631"/>
    <lineage>
        <taxon>Bacteria</taxon>
        <taxon>Pseudomonadati</taxon>
        <taxon>Pseudomonadota</taxon>
        <taxon>Betaproteobacteria</taxon>
        <taxon>Burkholderiales</taxon>
        <taxon>Comamonadaceae</taxon>
        <taxon>Ramlibacter</taxon>
    </lineage>
</organism>
<keyword evidence="2" id="KW-1185">Reference proteome</keyword>
<dbReference type="RefSeq" id="WP_201692318.1">
    <property type="nucleotide sequence ID" value="NZ_JAEQND010000013.1"/>
</dbReference>
<evidence type="ECO:0000313" key="2">
    <source>
        <dbReference type="Proteomes" id="UP000622707"/>
    </source>
</evidence>
<evidence type="ECO:0000313" key="1">
    <source>
        <dbReference type="EMBL" id="MBL0427684.1"/>
    </source>
</evidence>
<reference evidence="1 2" key="1">
    <citation type="journal article" date="2017" name="Int. J. Syst. Evol. Microbiol.">
        <title>Ramlibacter alkalitolerans sp. nov., alkali-tolerant bacterium isolated from soil of ginseng.</title>
        <authorList>
            <person name="Lee D.H."/>
            <person name="Cha C.J."/>
        </authorList>
    </citation>
    <scope>NUCLEOTIDE SEQUENCE [LARGE SCALE GENOMIC DNA]</scope>
    <source>
        <strain evidence="1 2">KACC 19305</strain>
    </source>
</reference>
<dbReference type="EMBL" id="JAEQND010000013">
    <property type="protein sequence ID" value="MBL0427684.1"/>
    <property type="molecule type" value="Genomic_DNA"/>
</dbReference>
<proteinExistence type="predicted"/>
<dbReference type="Proteomes" id="UP000622707">
    <property type="component" value="Unassembled WGS sequence"/>
</dbReference>
<accession>A0ABS1JTQ5</accession>